<reference evidence="1 2" key="1">
    <citation type="journal article" date="2015" name="Sci. Rep.">
        <title>The power of single molecule real-time sequencing technology in the de novo assembly of a eukaryotic genome.</title>
        <authorList>
            <person name="Sakai H."/>
            <person name="Naito K."/>
            <person name="Ogiso-Tanaka E."/>
            <person name="Takahashi Y."/>
            <person name="Iseki K."/>
            <person name="Muto C."/>
            <person name="Satou K."/>
            <person name="Teruya K."/>
            <person name="Shiroma A."/>
            <person name="Shimoji M."/>
            <person name="Hirano T."/>
            <person name="Itoh T."/>
            <person name="Kaga A."/>
            <person name="Tomooka N."/>
        </authorList>
    </citation>
    <scope>NUCLEOTIDE SEQUENCE [LARGE SCALE GENOMIC DNA]</scope>
    <source>
        <strain evidence="2">cv. Shumari</strain>
    </source>
</reference>
<dbReference type="AlphaFoldDB" id="A0A0S3TCS7"/>
<gene>
    <name evidence="1" type="primary">Vigan.11G230900</name>
    <name evidence="1" type="ORF">VIGAN_11230900</name>
</gene>
<evidence type="ECO:0000313" key="2">
    <source>
        <dbReference type="Proteomes" id="UP000291084"/>
    </source>
</evidence>
<proteinExistence type="predicted"/>
<keyword evidence="2" id="KW-1185">Reference proteome</keyword>
<evidence type="ECO:0000313" key="1">
    <source>
        <dbReference type="EMBL" id="BAU02736.1"/>
    </source>
</evidence>
<protein>
    <submittedName>
        <fullName evidence="1">Uncharacterized protein</fullName>
    </submittedName>
</protein>
<name>A0A0S3TCS7_PHAAN</name>
<dbReference type="EMBL" id="AP015044">
    <property type="protein sequence ID" value="BAU02736.1"/>
    <property type="molecule type" value="Genomic_DNA"/>
</dbReference>
<organism evidence="1 2">
    <name type="scientific">Vigna angularis var. angularis</name>
    <dbReference type="NCBI Taxonomy" id="157739"/>
    <lineage>
        <taxon>Eukaryota</taxon>
        <taxon>Viridiplantae</taxon>
        <taxon>Streptophyta</taxon>
        <taxon>Embryophyta</taxon>
        <taxon>Tracheophyta</taxon>
        <taxon>Spermatophyta</taxon>
        <taxon>Magnoliopsida</taxon>
        <taxon>eudicotyledons</taxon>
        <taxon>Gunneridae</taxon>
        <taxon>Pentapetalae</taxon>
        <taxon>rosids</taxon>
        <taxon>fabids</taxon>
        <taxon>Fabales</taxon>
        <taxon>Fabaceae</taxon>
        <taxon>Papilionoideae</taxon>
        <taxon>50 kb inversion clade</taxon>
        <taxon>NPAAA clade</taxon>
        <taxon>indigoferoid/millettioid clade</taxon>
        <taxon>Phaseoleae</taxon>
        <taxon>Vigna</taxon>
    </lineage>
</organism>
<accession>A0A0S3TCS7</accession>
<dbReference type="Proteomes" id="UP000291084">
    <property type="component" value="Chromosome 11"/>
</dbReference>
<sequence>MQFMIINSSQSSVLALTEGSYTYTCFYVLHHKHHCSLLLHSSFPCLHPSHHTPLSNFSSSLHRPSIICST</sequence>